<organism evidence="3 4">
    <name type="scientific">Coleophoma crateriformis</name>
    <dbReference type="NCBI Taxonomy" id="565419"/>
    <lineage>
        <taxon>Eukaryota</taxon>
        <taxon>Fungi</taxon>
        <taxon>Dikarya</taxon>
        <taxon>Ascomycota</taxon>
        <taxon>Pezizomycotina</taxon>
        <taxon>Leotiomycetes</taxon>
        <taxon>Helotiales</taxon>
        <taxon>Dermateaceae</taxon>
        <taxon>Coleophoma</taxon>
    </lineage>
</organism>
<sequence length="2531" mass="286174">MDPEPDELSSRERAASSEPCSTRPNPFGDDDATSSRKRQRVSRVASRSRSVDTGRASDHSSDPVHSQSNDAAVIDLDPSPPHTPTRTATLSVQTDATPSRFTINLRTVRTAEYTSSPTSPTTPSKMINGSEDRVARISMDTESDALSTVPAMETPSSSPSALGSPEIELINMSEEADYAGQSPPLAIIEDDEVLMDPMCEFPFNDIAAGESLASTVVRLKRHFQNDPIENDECFVKLRDWIDSYLNFTQDSPDTWYESYSKHRDFWNAFPDLIHALSLRRTFFGRFLSDSRASRQALTQFFTRYACLTGRFVAMDAKTLARQSLPTDFEPDIPSLKYLVEYNYLQRKEENVNSHIGRNLELHYNWNWEADSIKMASYFTKDSGRLGAVTKLARAYLPLLSRSPKVVDGLNELCRVVHATTVAIQKSMEAGRELAGAQEDLAHAYEFFDVMSEGLERIIEKHVTLLSQNCAQEMLSHLTDIYQTTLACDLEATEEIIIKQRQTRPGYSELHFPRVIALEWRFGILRKLITCVQMQLRVVGVTTMCADLLSIHNQYKSMAEPSQSPVLLYFANIILENKLIEYIVGVGSHPEIINESRNILGFLIATKTYTSALTDTIWKTVMTSQDPRVVEAIVRYMVKGCLNLYEYSGLLEICNKVSDLPLEAFTLVLREFCEDLFANLSEKARRTGVLEIDAPPYELCVRLIRESSVTRPERPLGYPDIQVFATSRLRQLLLHGPGSEVREALYRSCIEDLAAKSPTTPGSICAISSLLNQNLEADIETLTTVHGLTDMVIEELESAIENESVALNPNSPASQARRELLLSIIVYQPDTISTEMGTRLWDVWVGKRSKNVADRMSAWHVLNSAVKRTSLENVYLATCFKDHLPGLPPSCFTLGALDFARFAIFAWIQQLSQDELWEDNSFESPALEQLWRMILTAPPSNVDAPAIVTLVDVYVETKPIVSMPRSKARQIHLALVDRCLKQLAAAAAKLQASSASKGTPEDDSMDIVTSDIQFQEQETIFARSLAVLREFLKAYQSRPQFAKPKPRSVIPTTPSAMEGEPLTVKYQSFDGDKHTEVKSLTLGTLNTAAALFASLQQATGFKNYKVYHGGKEFAPDDAAICKSLEDLDLNGLVLVQRREDLDGSASDSVTMNTTLEGEIMKHIDELWGYLGMHDKVAQEIYLFLIKFPIYDRLLKAFEKDETRYSDVFPKDQPFKSLYAIHALKECVLFKPVPKGNAGDSNITRTISLLVAAISDENILASYGDAELRDGVALSLIDCLVRFLRETVLSETVALKLDATFLERLLQLLKDAQSFTTSENSVRLICKSFEAMLESSLQNPALWTLLQPYLEAGLVKDLILNDPRAIVRKAVAKQITDKCVYSPSSARVATAQFKKVFWSIAASLIPETVLNPQQAEEVLTLALNLFKKVLDSAQGYPELENYMHEWTSLLLSHKVKELVGFPDSFDIVAHGLTQLLYFAIVFVKSDYDEEGSPKGPMTSATTQLALKLFKEHLFPRLHDDEDNHIVQRIPLLNSMTRRAMAETIQLLVSDSPAEYTKVLDLLLRLVPYHARDDWPYIYDLNWNFERNRSIRSATGYVGLRNLSNTCYLNSLFTQLFMNVSFRDFMLKAKVTDRETQKLLSETQILFSNMQNSLKRFVDPQIVSQSIRTYEDTNIDVSIQMDVDEFYNLLFDRWEGQLVSNEGKRQFRSFYGGQLVQQVKSKECAHISERLEPFSAIQCDIKGKSSLQESLQAYVDGEVMEGDNKYKCSTCDRHVDAVKRACLKDIPDNLIFHLKRFDFNLRTLQRSKINDYFSFPTKIDMRPYKVEHIMESPEDCPEDVFELVGILVHAGTAESGHYYSFIRERPSGKESWVEFNDDTVTPWKPEEMESSCFGGPDYRGTIDQGHNMFDKNYSAYMLFYQRSSVLATQKQELEASGQVSPVRLPIPVGPHNYIARDNELLMRKYCLYDPFHAPFVLKMLTHIRHVNKGTCSSVHELEKKALHMALNHLDQVIARTKDLPDFPAYMTTLRQLCETCVECCRDYIEWFCTHPEALRYLLLRTPEGLVRTEIASSIFNALYKIRQEAAYAYGFGDDAGSDTSVDDPQVLHRFVKAMSSLWDQFHISTRAWPEYFGLLVNIANLGDVEAVVLIDTGFLRRTLEVIIADPNLAQDHQYNRLVAIVSKRTATRPVSYESVISLLYRLLSATDSHADIIDDSSSRLGFIGKSDDISVPLSFTEQSILVQHWVAKGSHIVTEKLLNLRQNELDTRRIIMLLLHWPESVDKNIHAAIKSGINSTPSFNPCGPFLRAALTYCEHSESRSSIERLVKYIAIVARRLETNSDGKDFLNFFMDLQHLPSNLHDISKDELFGICMDMLPIWAPGLIAYYELGVRAATVEYIENMILRFGPDVDFGDSEEDIMKANIIINAAQTLATSCLTYLAEVHIRPQREIVTACCQNLVSVMDRCGRYFKDDDKDDAEASQQFRKERLEVLTLIRKLTIDEVEDEVSEWDGSDDVGYSSSQAELNDPNDIEVQL</sequence>
<dbReference type="GO" id="GO:0005829">
    <property type="term" value="C:cytosol"/>
    <property type="evidence" value="ECO:0007669"/>
    <property type="project" value="TreeGrafter"/>
</dbReference>
<dbReference type="InterPro" id="IPR018200">
    <property type="entry name" value="USP_CS"/>
</dbReference>
<gene>
    <name evidence="3" type="ORF">BP5796_10135</name>
</gene>
<dbReference type="InterPro" id="IPR050164">
    <property type="entry name" value="Peptidase_C19"/>
</dbReference>
<evidence type="ECO:0000313" key="4">
    <source>
        <dbReference type="Proteomes" id="UP000256328"/>
    </source>
</evidence>
<evidence type="ECO:0000256" key="1">
    <source>
        <dbReference type="SAM" id="MobiDB-lite"/>
    </source>
</evidence>
<dbReference type="GO" id="GO:0005634">
    <property type="term" value="C:nucleus"/>
    <property type="evidence" value="ECO:0007669"/>
    <property type="project" value="TreeGrafter"/>
</dbReference>
<dbReference type="SUPFAM" id="SSF54001">
    <property type="entry name" value="Cysteine proteinases"/>
    <property type="match status" value="1"/>
</dbReference>
<dbReference type="InterPro" id="IPR001394">
    <property type="entry name" value="Peptidase_C19_UCH"/>
</dbReference>
<reference evidence="3 4" key="1">
    <citation type="journal article" date="2018" name="IMA Fungus">
        <title>IMA Genome-F 9: Draft genome sequence of Annulohypoxylon stygium, Aspergillus mulundensis, Berkeleyomyces basicola (syn. Thielaviopsis basicola), Ceratocystis smalleyi, two Cercospora beticola strains, Coleophoma cylindrospora, Fusarium fracticaudum, Phialophora cf. hyalina, and Morchella septimelata.</title>
        <authorList>
            <person name="Wingfield B.D."/>
            <person name="Bills G.F."/>
            <person name="Dong Y."/>
            <person name="Huang W."/>
            <person name="Nel W.J."/>
            <person name="Swalarsk-Parry B.S."/>
            <person name="Vaghefi N."/>
            <person name="Wilken P.M."/>
            <person name="An Z."/>
            <person name="de Beer Z.W."/>
            <person name="De Vos L."/>
            <person name="Chen L."/>
            <person name="Duong T.A."/>
            <person name="Gao Y."/>
            <person name="Hammerbacher A."/>
            <person name="Kikkert J.R."/>
            <person name="Li Y."/>
            <person name="Li H."/>
            <person name="Li K."/>
            <person name="Li Q."/>
            <person name="Liu X."/>
            <person name="Ma X."/>
            <person name="Naidoo K."/>
            <person name="Pethybridge S.J."/>
            <person name="Sun J."/>
            <person name="Steenkamp E.T."/>
            <person name="van der Nest M.A."/>
            <person name="van Wyk S."/>
            <person name="Wingfield M.J."/>
            <person name="Xiong C."/>
            <person name="Yue Q."/>
            <person name="Zhang X."/>
        </authorList>
    </citation>
    <scope>NUCLEOTIDE SEQUENCE [LARGE SCALE GENOMIC DNA]</scope>
    <source>
        <strain evidence="3 4">BP5796</strain>
    </source>
</reference>
<evidence type="ECO:0000313" key="3">
    <source>
        <dbReference type="EMBL" id="RDW65443.1"/>
    </source>
</evidence>
<dbReference type="GO" id="GO:0016579">
    <property type="term" value="P:protein deubiquitination"/>
    <property type="evidence" value="ECO:0007669"/>
    <property type="project" value="InterPro"/>
</dbReference>
<protein>
    <recommendedName>
        <fullName evidence="2">USP domain-containing protein</fullName>
    </recommendedName>
</protein>
<dbReference type="InterPro" id="IPR038765">
    <property type="entry name" value="Papain-like_cys_pep_sf"/>
</dbReference>
<accession>A0A3D8QUC1</accession>
<evidence type="ECO:0000259" key="2">
    <source>
        <dbReference type="PROSITE" id="PS50235"/>
    </source>
</evidence>
<dbReference type="OrthoDB" id="420187at2759"/>
<proteinExistence type="predicted"/>
<name>A0A3D8QUC1_9HELO</name>
<keyword evidence="4" id="KW-1185">Reference proteome</keyword>
<feature type="compositionally biased region" description="Low complexity" evidence="1">
    <location>
        <begin position="114"/>
        <end position="124"/>
    </location>
</feature>
<dbReference type="Pfam" id="PF00443">
    <property type="entry name" value="UCH"/>
    <property type="match status" value="1"/>
</dbReference>
<feature type="domain" description="USP" evidence="2">
    <location>
        <begin position="1595"/>
        <end position="1920"/>
    </location>
</feature>
<dbReference type="GO" id="GO:0004843">
    <property type="term" value="F:cysteine-type deubiquitinase activity"/>
    <property type="evidence" value="ECO:0007669"/>
    <property type="project" value="InterPro"/>
</dbReference>
<dbReference type="PROSITE" id="PS50235">
    <property type="entry name" value="USP_3"/>
    <property type="match status" value="1"/>
</dbReference>
<dbReference type="EMBL" id="PDLN01000015">
    <property type="protein sequence ID" value="RDW65443.1"/>
    <property type="molecule type" value="Genomic_DNA"/>
</dbReference>
<dbReference type="PROSITE" id="PS00973">
    <property type="entry name" value="USP_2"/>
    <property type="match status" value="1"/>
</dbReference>
<feature type="compositionally biased region" description="Polar residues" evidence="1">
    <location>
        <begin position="84"/>
        <end position="107"/>
    </location>
</feature>
<feature type="region of interest" description="Disordered" evidence="1">
    <location>
        <begin position="2506"/>
        <end position="2531"/>
    </location>
</feature>
<dbReference type="SUPFAM" id="SSF48371">
    <property type="entry name" value="ARM repeat"/>
    <property type="match status" value="1"/>
</dbReference>
<feature type="region of interest" description="Disordered" evidence="1">
    <location>
        <begin position="1"/>
        <end position="130"/>
    </location>
</feature>
<feature type="compositionally biased region" description="Basic and acidic residues" evidence="1">
    <location>
        <begin position="49"/>
        <end position="62"/>
    </location>
</feature>
<comment type="caution">
    <text evidence="3">The sequence shown here is derived from an EMBL/GenBank/DDBJ whole genome shotgun (WGS) entry which is preliminary data.</text>
</comment>
<dbReference type="InterPro" id="IPR028889">
    <property type="entry name" value="USP"/>
</dbReference>
<dbReference type="Pfam" id="PF12030">
    <property type="entry name" value="DUF3517"/>
    <property type="match status" value="1"/>
</dbReference>
<dbReference type="PANTHER" id="PTHR24006:SF827">
    <property type="entry name" value="UBIQUITIN CARBOXYL-TERMINAL HYDROLASE 34"/>
    <property type="match status" value="1"/>
</dbReference>
<dbReference type="PANTHER" id="PTHR24006">
    <property type="entry name" value="UBIQUITIN CARBOXYL-TERMINAL HYDROLASE"/>
    <property type="match status" value="1"/>
</dbReference>
<dbReference type="CDD" id="cd02659">
    <property type="entry name" value="peptidase_C19C"/>
    <property type="match status" value="1"/>
</dbReference>
<dbReference type="Proteomes" id="UP000256328">
    <property type="component" value="Unassembled WGS sequence"/>
</dbReference>
<dbReference type="InterPro" id="IPR021905">
    <property type="entry name" value="DUF3517"/>
</dbReference>
<dbReference type="Gene3D" id="3.90.70.10">
    <property type="entry name" value="Cysteine proteinases"/>
    <property type="match status" value="1"/>
</dbReference>
<dbReference type="FunFam" id="3.90.70.10:FF:000136">
    <property type="entry name" value="Ubiquitin C-terminal hydrolase, putative"/>
    <property type="match status" value="1"/>
</dbReference>
<dbReference type="InterPro" id="IPR016024">
    <property type="entry name" value="ARM-type_fold"/>
</dbReference>